<keyword evidence="1" id="KW-1133">Transmembrane helix</keyword>
<dbReference type="Pfam" id="PF04474">
    <property type="entry name" value="DUF554"/>
    <property type="match status" value="1"/>
</dbReference>
<evidence type="ECO:0000313" key="2">
    <source>
        <dbReference type="EMBL" id="SHG71825.1"/>
    </source>
</evidence>
<dbReference type="RefSeq" id="WP_073090467.1">
    <property type="nucleotide sequence ID" value="NZ_FQWY01000010.1"/>
</dbReference>
<dbReference type="OrthoDB" id="9797976at2"/>
<gene>
    <name evidence="2" type="ORF">SAMN02745221_00820</name>
</gene>
<dbReference type="PANTHER" id="PTHR36111">
    <property type="entry name" value="INNER MEMBRANE PROTEIN-RELATED"/>
    <property type="match status" value="1"/>
</dbReference>
<evidence type="ECO:0000313" key="3">
    <source>
        <dbReference type="Proteomes" id="UP000242329"/>
    </source>
</evidence>
<keyword evidence="1" id="KW-0812">Transmembrane</keyword>
<feature type="transmembrane region" description="Helical" evidence="1">
    <location>
        <begin position="181"/>
        <end position="201"/>
    </location>
</feature>
<dbReference type="STRING" id="1123382.SAMN02745221_00820"/>
<dbReference type="EMBL" id="FQWY01000010">
    <property type="protein sequence ID" value="SHG71825.1"/>
    <property type="molecule type" value="Genomic_DNA"/>
</dbReference>
<accession>A0A1M5M3I1</accession>
<keyword evidence="1" id="KW-0472">Membrane</keyword>
<proteinExistence type="predicted"/>
<feature type="transmembrane region" description="Helical" evidence="1">
    <location>
        <begin position="6"/>
        <end position="25"/>
    </location>
</feature>
<feature type="transmembrane region" description="Helical" evidence="1">
    <location>
        <begin position="139"/>
        <end position="161"/>
    </location>
</feature>
<dbReference type="InterPro" id="IPR007563">
    <property type="entry name" value="DUF554"/>
</dbReference>
<name>A0A1M5M3I1_9FIRM</name>
<organism evidence="2 3">
    <name type="scientific">Thermosyntropha lipolytica DSM 11003</name>
    <dbReference type="NCBI Taxonomy" id="1123382"/>
    <lineage>
        <taxon>Bacteria</taxon>
        <taxon>Bacillati</taxon>
        <taxon>Bacillota</taxon>
        <taxon>Clostridia</taxon>
        <taxon>Eubacteriales</taxon>
        <taxon>Syntrophomonadaceae</taxon>
        <taxon>Thermosyntropha</taxon>
    </lineage>
</organism>
<feature type="transmembrane region" description="Helical" evidence="1">
    <location>
        <begin position="97"/>
        <end position="119"/>
    </location>
</feature>
<reference evidence="3" key="1">
    <citation type="submission" date="2016-11" db="EMBL/GenBank/DDBJ databases">
        <authorList>
            <person name="Varghese N."/>
            <person name="Submissions S."/>
        </authorList>
    </citation>
    <scope>NUCLEOTIDE SEQUENCE [LARGE SCALE GENOMIC DNA]</scope>
    <source>
        <strain evidence="3">DSM 11003</strain>
    </source>
</reference>
<feature type="transmembrane region" description="Helical" evidence="1">
    <location>
        <begin position="37"/>
        <end position="68"/>
    </location>
</feature>
<sequence length="230" mass="24184">MTGTLINAGAIVAAGFIGLLLKRGIPDNMSRNMQDALGILVILIGIQCALKGENYALIGVSLALGAVLGEWRQWEEKLEGLGRKLEKRLAGEGESDFVKGFVSATLLFCVGAMAIIGALEDGLTGNYQILLVKSMLDGIFALLFAASMGMGVLFSAIPVFIYQGSISLAASFIKPLLTDPMINNITATGGILIMGLGINLVGLKKIKVANLLPSVFLVPLLMAMVKVLGF</sequence>
<keyword evidence="3" id="KW-1185">Reference proteome</keyword>
<protein>
    <recommendedName>
        <fullName evidence="4">DUF554 domain-containing protein</fullName>
    </recommendedName>
</protein>
<evidence type="ECO:0008006" key="4">
    <source>
        <dbReference type="Google" id="ProtNLM"/>
    </source>
</evidence>
<feature type="transmembrane region" description="Helical" evidence="1">
    <location>
        <begin position="208"/>
        <end position="228"/>
    </location>
</feature>
<evidence type="ECO:0000256" key="1">
    <source>
        <dbReference type="SAM" id="Phobius"/>
    </source>
</evidence>
<dbReference type="PANTHER" id="PTHR36111:SF2">
    <property type="entry name" value="INNER MEMBRANE PROTEIN"/>
    <property type="match status" value="1"/>
</dbReference>
<dbReference type="Proteomes" id="UP000242329">
    <property type="component" value="Unassembled WGS sequence"/>
</dbReference>
<dbReference type="AlphaFoldDB" id="A0A1M5M3I1"/>